<dbReference type="AlphaFoldDB" id="A0A6G1J1I3"/>
<gene>
    <name evidence="2" type="ORF">K458DRAFT_417957</name>
</gene>
<organism evidence="2 3">
    <name type="scientific">Lentithecium fluviatile CBS 122367</name>
    <dbReference type="NCBI Taxonomy" id="1168545"/>
    <lineage>
        <taxon>Eukaryota</taxon>
        <taxon>Fungi</taxon>
        <taxon>Dikarya</taxon>
        <taxon>Ascomycota</taxon>
        <taxon>Pezizomycotina</taxon>
        <taxon>Dothideomycetes</taxon>
        <taxon>Pleosporomycetidae</taxon>
        <taxon>Pleosporales</taxon>
        <taxon>Massarineae</taxon>
        <taxon>Lentitheciaceae</taxon>
        <taxon>Lentithecium</taxon>
    </lineage>
</organism>
<evidence type="ECO:0000256" key="1">
    <source>
        <dbReference type="SAM" id="MobiDB-lite"/>
    </source>
</evidence>
<reference evidence="2" key="1">
    <citation type="journal article" date="2020" name="Stud. Mycol.">
        <title>101 Dothideomycetes genomes: a test case for predicting lifestyles and emergence of pathogens.</title>
        <authorList>
            <person name="Haridas S."/>
            <person name="Albert R."/>
            <person name="Binder M."/>
            <person name="Bloem J."/>
            <person name="Labutti K."/>
            <person name="Salamov A."/>
            <person name="Andreopoulos B."/>
            <person name="Baker S."/>
            <person name="Barry K."/>
            <person name="Bills G."/>
            <person name="Bluhm B."/>
            <person name="Cannon C."/>
            <person name="Castanera R."/>
            <person name="Culley D."/>
            <person name="Daum C."/>
            <person name="Ezra D."/>
            <person name="Gonzalez J."/>
            <person name="Henrissat B."/>
            <person name="Kuo A."/>
            <person name="Liang C."/>
            <person name="Lipzen A."/>
            <person name="Lutzoni F."/>
            <person name="Magnuson J."/>
            <person name="Mondo S."/>
            <person name="Nolan M."/>
            <person name="Ohm R."/>
            <person name="Pangilinan J."/>
            <person name="Park H.-J."/>
            <person name="Ramirez L."/>
            <person name="Alfaro M."/>
            <person name="Sun H."/>
            <person name="Tritt A."/>
            <person name="Yoshinaga Y."/>
            <person name="Zwiers L.-H."/>
            <person name="Turgeon B."/>
            <person name="Goodwin S."/>
            <person name="Spatafora J."/>
            <person name="Crous P."/>
            <person name="Grigoriev I."/>
        </authorList>
    </citation>
    <scope>NUCLEOTIDE SEQUENCE</scope>
    <source>
        <strain evidence="2">CBS 122367</strain>
    </source>
</reference>
<keyword evidence="3" id="KW-1185">Reference proteome</keyword>
<evidence type="ECO:0000313" key="2">
    <source>
        <dbReference type="EMBL" id="KAF2684372.1"/>
    </source>
</evidence>
<dbReference type="Proteomes" id="UP000799291">
    <property type="component" value="Unassembled WGS sequence"/>
</dbReference>
<dbReference type="EMBL" id="MU005581">
    <property type="protein sequence ID" value="KAF2684372.1"/>
    <property type="molecule type" value="Genomic_DNA"/>
</dbReference>
<protein>
    <submittedName>
        <fullName evidence="2">Uncharacterized protein</fullName>
    </submittedName>
</protein>
<feature type="region of interest" description="Disordered" evidence="1">
    <location>
        <begin position="1"/>
        <end position="27"/>
    </location>
</feature>
<accession>A0A6G1J1I3</accession>
<feature type="compositionally biased region" description="Basic and acidic residues" evidence="1">
    <location>
        <begin position="1"/>
        <end position="15"/>
    </location>
</feature>
<feature type="compositionally biased region" description="Polar residues" evidence="1">
    <location>
        <begin position="56"/>
        <end position="78"/>
    </location>
</feature>
<name>A0A6G1J1I3_9PLEO</name>
<feature type="region of interest" description="Disordered" evidence="1">
    <location>
        <begin position="45"/>
        <end position="78"/>
    </location>
</feature>
<sequence>MVRREGTQRQQRRDNFTSTQPSRLFPYPDMTKTLTVLRALMTAKSPIDPSHAIPSPFQSSTPERIRSSYTVPNGPNPS</sequence>
<proteinExistence type="predicted"/>
<evidence type="ECO:0000313" key="3">
    <source>
        <dbReference type="Proteomes" id="UP000799291"/>
    </source>
</evidence>